<reference evidence="1 2" key="4">
    <citation type="journal article" date="2011" name="BMC Genomics">
        <title>RNA-Seq improves annotation of protein-coding genes in the cucumber genome.</title>
        <authorList>
            <person name="Li Z."/>
            <person name="Zhang Z."/>
            <person name="Yan P."/>
            <person name="Huang S."/>
            <person name="Fei Z."/>
            <person name="Lin K."/>
        </authorList>
    </citation>
    <scope>NUCLEOTIDE SEQUENCE [LARGE SCALE GENOMIC DNA]</scope>
    <source>
        <strain evidence="2">cv. 9930</strain>
    </source>
</reference>
<dbReference type="Proteomes" id="UP000029981">
    <property type="component" value="Chromosome 2"/>
</dbReference>
<evidence type="ECO:0000313" key="1">
    <source>
        <dbReference type="EMBL" id="KGN61034.1"/>
    </source>
</evidence>
<name>A0A0A0LJ26_CUCSA</name>
<sequence length="52" mass="6161">MLKEVLLHSPLREKPKCCDVKVSLKFSGNIWLERNDRIFGDTEKSDKEGWKR</sequence>
<protein>
    <submittedName>
        <fullName evidence="1">Uncharacterized protein</fullName>
    </submittedName>
</protein>
<accession>A0A0A0LJ26</accession>
<dbReference type="Gramene" id="KGN61034">
    <property type="protein sequence ID" value="KGN61034"/>
    <property type="gene ID" value="Csa_2G035340"/>
</dbReference>
<reference evidence="1 2" key="1">
    <citation type="journal article" date="2009" name="Nat. Genet.">
        <title>The genome of the cucumber, Cucumis sativus L.</title>
        <authorList>
            <person name="Huang S."/>
            <person name="Li R."/>
            <person name="Zhang Z."/>
            <person name="Li L."/>
            <person name="Gu X."/>
            <person name="Fan W."/>
            <person name="Lucas W.J."/>
            <person name="Wang X."/>
            <person name="Xie B."/>
            <person name="Ni P."/>
            <person name="Ren Y."/>
            <person name="Zhu H."/>
            <person name="Li J."/>
            <person name="Lin K."/>
            <person name="Jin W."/>
            <person name="Fei Z."/>
            <person name="Li G."/>
            <person name="Staub J."/>
            <person name="Kilian A."/>
            <person name="van der Vossen E.A."/>
            <person name="Wu Y."/>
            <person name="Guo J."/>
            <person name="He J."/>
            <person name="Jia Z."/>
            <person name="Ren Y."/>
            <person name="Tian G."/>
            <person name="Lu Y."/>
            <person name="Ruan J."/>
            <person name="Qian W."/>
            <person name="Wang M."/>
            <person name="Huang Q."/>
            <person name="Li B."/>
            <person name="Xuan Z."/>
            <person name="Cao J."/>
            <person name="Asan"/>
            <person name="Wu Z."/>
            <person name="Zhang J."/>
            <person name="Cai Q."/>
            <person name="Bai Y."/>
            <person name="Zhao B."/>
            <person name="Han Y."/>
            <person name="Li Y."/>
            <person name="Li X."/>
            <person name="Wang S."/>
            <person name="Shi Q."/>
            <person name="Liu S."/>
            <person name="Cho W.K."/>
            <person name="Kim J.Y."/>
            <person name="Xu Y."/>
            <person name="Heller-Uszynska K."/>
            <person name="Miao H."/>
            <person name="Cheng Z."/>
            <person name="Zhang S."/>
            <person name="Wu J."/>
            <person name="Yang Y."/>
            <person name="Kang H."/>
            <person name="Li M."/>
            <person name="Liang H."/>
            <person name="Ren X."/>
            <person name="Shi Z."/>
            <person name="Wen M."/>
            <person name="Jian M."/>
            <person name="Yang H."/>
            <person name="Zhang G."/>
            <person name="Yang Z."/>
            <person name="Chen R."/>
            <person name="Liu S."/>
            <person name="Li J."/>
            <person name="Ma L."/>
            <person name="Liu H."/>
            <person name="Zhou Y."/>
            <person name="Zhao J."/>
            <person name="Fang X."/>
            <person name="Li G."/>
            <person name="Fang L."/>
            <person name="Li Y."/>
            <person name="Liu D."/>
            <person name="Zheng H."/>
            <person name="Zhang Y."/>
            <person name="Qin N."/>
            <person name="Li Z."/>
            <person name="Yang G."/>
            <person name="Yang S."/>
            <person name="Bolund L."/>
            <person name="Kristiansen K."/>
            <person name="Zheng H."/>
            <person name="Li S."/>
            <person name="Zhang X."/>
            <person name="Yang H."/>
            <person name="Wang J."/>
            <person name="Sun R."/>
            <person name="Zhang B."/>
            <person name="Jiang S."/>
            <person name="Wang J."/>
            <person name="Du Y."/>
            <person name="Li S."/>
        </authorList>
    </citation>
    <scope>NUCLEOTIDE SEQUENCE [LARGE SCALE GENOMIC DNA]</scope>
    <source>
        <strain evidence="2">cv. 9930</strain>
    </source>
</reference>
<reference evidence="1 2" key="3">
    <citation type="journal article" date="2010" name="BMC Genomics">
        <title>Transcriptome sequencing and comparative analysis of cucumber flowers with different sex types.</title>
        <authorList>
            <person name="Guo S."/>
            <person name="Zheng Y."/>
            <person name="Joung J.G."/>
            <person name="Liu S."/>
            <person name="Zhang Z."/>
            <person name="Crasta O.R."/>
            <person name="Sobral B.W."/>
            <person name="Xu Y."/>
            <person name="Huang S."/>
            <person name="Fei Z."/>
        </authorList>
    </citation>
    <scope>NUCLEOTIDE SEQUENCE [LARGE SCALE GENOMIC DNA]</scope>
    <source>
        <strain evidence="2">cv. 9930</strain>
    </source>
</reference>
<reference evidence="1 2" key="2">
    <citation type="journal article" date="2009" name="PLoS ONE">
        <title>An integrated genetic and cytogenetic map of the cucumber genome.</title>
        <authorList>
            <person name="Ren Y."/>
            <person name="Zhang Z."/>
            <person name="Liu J."/>
            <person name="Staub J.E."/>
            <person name="Han Y."/>
            <person name="Cheng Z."/>
            <person name="Li X."/>
            <person name="Lu J."/>
            <person name="Miao H."/>
            <person name="Kang H."/>
            <person name="Xie B."/>
            <person name="Gu X."/>
            <person name="Wang X."/>
            <person name="Du Y."/>
            <person name="Jin W."/>
            <person name="Huang S."/>
        </authorList>
    </citation>
    <scope>NUCLEOTIDE SEQUENCE [LARGE SCALE GENOMIC DNA]</scope>
    <source>
        <strain evidence="2">cv. 9930</strain>
    </source>
</reference>
<keyword evidence="2" id="KW-1185">Reference proteome</keyword>
<gene>
    <name evidence="1" type="ORF">Csa_2G035340</name>
</gene>
<dbReference type="AlphaFoldDB" id="A0A0A0LJ26"/>
<evidence type="ECO:0000313" key="2">
    <source>
        <dbReference type="Proteomes" id="UP000029981"/>
    </source>
</evidence>
<organism evidence="1 2">
    <name type="scientific">Cucumis sativus</name>
    <name type="common">Cucumber</name>
    <dbReference type="NCBI Taxonomy" id="3659"/>
    <lineage>
        <taxon>Eukaryota</taxon>
        <taxon>Viridiplantae</taxon>
        <taxon>Streptophyta</taxon>
        <taxon>Embryophyta</taxon>
        <taxon>Tracheophyta</taxon>
        <taxon>Spermatophyta</taxon>
        <taxon>Magnoliopsida</taxon>
        <taxon>eudicotyledons</taxon>
        <taxon>Gunneridae</taxon>
        <taxon>Pentapetalae</taxon>
        <taxon>rosids</taxon>
        <taxon>fabids</taxon>
        <taxon>Cucurbitales</taxon>
        <taxon>Cucurbitaceae</taxon>
        <taxon>Benincaseae</taxon>
        <taxon>Cucumis</taxon>
    </lineage>
</organism>
<dbReference type="EMBL" id="CM002923">
    <property type="protein sequence ID" value="KGN61034.1"/>
    <property type="molecule type" value="Genomic_DNA"/>
</dbReference>
<proteinExistence type="predicted"/>